<dbReference type="InterPro" id="IPR002885">
    <property type="entry name" value="PPR_rpt"/>
</dbReference>
<proteinExistence type="inferred from homology"/>
<dbReference type="GO" id="GO:0003729">
    <property type="term" value="F:mRNA binding"/>
    <property type="evidence" value="ECO:0007669"/>
    <property type="project" value="UniProtKB-ARBA"/>
</dbReference>
<dbReference type="Proteomes" id="UP000230069">
    <property type="component" value="Unassembled WGS sequence"/>
</dbReference>
<evidence type="ECO:0000256" key="1">
    <source>
        <dbReference type="ARBA" id="ARBA00007626"/>
    </source>
</evidence>
<evidence type="ECO:0000313" key="4">
    <source>
        <dbReference type="EMBL" id="PIA24952.1"/>
    </source>
</evidence>
<feature type="repeat" description="PPR" evidence="3">
    <location>
        <begin position="183"/>
        <end position="217"/>
    </location>
</feature>
<dbReference type="Pfam" id="PF01535">
    <property type="entry name" value="PPR"/>
    <property type="match status" value="1"/>
</dbReference>
<dbReference type="Pfam" id="PF13041">
    <property type="entry name" value="PPR_2"/>
    <property type="match status" value="1"/>
</dbReference>
<dbReference type="InParanoid" id="A0A2G5C0Z6"/>
<evidence type="ECO:0000256" key="3">
    <source>
        <dbReference type="PROSITE-ProRule" id="PRU00708"/>
    </source>
</evidence>
<feature type="repeat" description="PPR" evidence="3">
    <location>
        <begin position="148"/>
        <end position="182"/>
    </location>
</feature>
<dbReference type="EMBL" id="KZ305152">
    <property type="protein sequence ID" value="PIA24952.1"/>
    <property type="molecule type" value="Genomic_DNA"/>
</dbReference>
<dbReference type="AlphaFoldDB" id="A0A2G5C0Z6"/>
<comment type="similarity">
    <text evidence="1">Belongs to the PPR family. P subfamily.</text>
</comment>
<protein>
    <recommendedName>
        <fullName evidence="6">Pentacotripeptide-repeat region of PRORP domain-containing protein</fullName>
    </recommendedName>
</protein>
<dbReference type="STRING" id="218851.A0A2G5C0Z6"/>
<dbReference type="PROSITE" id="PS51375">
    <property type="entry name" value="PPR"/>
    <property type="match status" value="2"/>
</dbReference>
<sequence>MMKLAFSSNGLKPLSKQHAVSRVCKLLFHSTSKPKKGEGGEGGLSQRISLVVDSKASIVPVLDQWYREGKNVNEAQLHSLIKQLKSSKRHKHALEISQWMTDRWFINPSVRDYVVRLELIAKVHGIEQAENYFNSIAAKCIEEQRIEASQLYHSLLECYVQSKSVDKAEFLMEQMRKLGLVTSSVVFNSMLKLYAMVEQYEKMDRLMEEMNKKNVYPDKFTFSIRLNAYAATVDISGMEKLLQWMEADPNVVINSTSYTISANGYIKAGLAGKALGMLKKLEELISVEKGKRFGYNYHCMIASLLKLEDIAGAETIVQEWETRDTSNADTSNDFRIPNMLVVAYCKKTLLKKAEMFINRSTEKGKKLFASTWEILASSYVEANQTPKAVEALNASLLARPGWKPPRETLDACLLYLKQKGDAGKTEELVRLLGIPHQMSADDSARLLDYLYNKEAEVGKVNKDAFDNEEETDVMDSYR</sequence>
<dbReference type="PANTHER" id="PTHR45717:SF10">
    <property type="entry name" value="OS10G0501000 PROTEIN"/>
    <property type="match status" value="1"/>
</dbReference>
<accession>A0A2G5C0Z6</accession>
<dbReference type="InterPro" id="IPR011990">
    <property type="entry name" value="TPR-like_helical_dom_sf"/>
</dbReference>
<dbReference type="GO" id="GO:0005739">
    <property type="term" value="C:mitochondrion"/>
    <property type="evidence" value="ECO:0007669"/>
    <property type="project" value="TreeGrafter"/>
</dbReference>
<dbReference type="NCBIfam" id="TIGR00756">
    <property type="entry name" value="PPR"/>
    <property type="match status" value="2"/>
</dbReference>
<keyword evidence="2" id="KW-0677">Repeat</keyword>
<reference evidence="4 5" key="1">
    <citation type="submission" date="2017-09" db="EMBL/GenBank/DDBJ databases">
        <title>WGS assembly of Aquilegia coerulea Goldsmith.</title>
        <authorList>
            <person name="Hodges S."/>
            <person name="Kramer E."/>
            <person name="Nordborg M."/>
            <person name="Tomkins J."/>
            <person name="Borevitz J."/>
            <person name="Derieg N."/>
            <person name="Yan J."/>
            <person name="Mihaltcheva S."/>
            <person name="Hayes R.D."/>
            <person name="Rokhsar D."/>
        </authorList>
    </citation>
    <scope>NUCLEOTIDE SEQUENCE [LARGE SCALE GENOMIC DNA]</scope>
    <source>
        <strain evidence="5">cv. Goldsmith</strain>
    </source>
</reference>
<name>A0A2G5C0Z6_AQUCA</name>
<dbReference type="Gene3D" id="1.25.40.10">
    <property type="entry name" value="Tetratricopeptide repeat domain"/>
    <property type="match status" value="2"/>
</dbReference>
<gene>
    <name evidence="4" type="ORF">AQUCO_14100001v1</name>
</gene>
<evidence type="ECO:0000313" key="5">
    <source>
        <dbReference type="Proteomes" id="UP000230069"/>
    </source>
</evidence>
<evidence type="ECO:0000256" key="2">
    <source>
        <dbReference type="ARBA" id="ARBA00022737"/>
    </source>
</evidence>
<keyword evidence="5" id="KW-1185">Reference proteome</keyword>
<dbReference type="PANTHER" id="PTHR45717">
    <property type="entry name" value="OS12G0527900 PROTEIN"/>
    <property type="match status" value="1"/>
</dbReference>
<organism evidence="4 5">
    <name type="scientific">Aquilegia coerulea</name>
    <name type="common">Rocky mountain columbine</name>
    <dbReference type="NCBI Taxonomy" id="218851"/>
    <lineage>
        <taxon>Eukaryota</taxon>
        <taxon>Viridiplantae</taxon>
        <taxon>Streptophyta</taxon>
        <taxon>Embryophyta</taxon>
        <taxon>Tracheophyta</taxon>
        <taxon>Spermatophyta</taxon>
        <taxon>Magnoliopsida</taxon>
        <taxon>Ranunculales</taxon>
        <taxon>Ranunculaceae</taxon>
        <taxon>Thalictroideae</taxon>
        <taxon>Aquilegia</taxon>
    </lineage>
</organism>
<evidence type="ECO:0008006" key="6">
    <source>
        <dbReference type="Google" id="ProtNLM"/>
    </source>
</evidence>
<dbReference type="OrthoDB" id="185373at2759"/>